<keyword evidence="6" id="KW-1185">Reference proteome</keyword>
<evidence type="ECO:0000313" key="5">
    <source>
        <dbReference type="EMBL" id="MBD2775989.1"/>
    </source>
</evidence>
<dbReference type="Gene3D" id="3.40.1390.30">
    <property type="entry name" value="NIF3 (NGG1p interacting factor 3)-like"/>
    <property type="match status" value="1"/>
</dbReference>
<name>A0A8J6XHI3_9CYAN</name>
<evidence type="ECO:0000313" key="6">
    <source>
        <dbReference type="Proteomes" id="UP000629098"/>
    </source>
</evidence>
<evidence type="ECO:0000256" key="1">
    <source>
        <dbReference type="ARBA" id="ARBA00006964"/>
    </source>
</evidence>
<reference evidence="5" key="1">
    <citation type="submission" date="2020-09" db="EMBL/GenBank/DDBJ databases">
        <title>Iningainema tapete sp. nov. (Scytonemataceae, Cyanobacteria) from greenhouses in central Florida (USA) produces two types of nodularin with biosynthetic potential for microcystin-LR and anabaenopeptins.</title>
        <authorList>
            <person name="Berthold D.E."/>
            <person name="Lefler F.W."/>
            <person name="Huang I.-S."/>
            <person name="Abdulla H."/>
            <person name="Zimba P.V."/>
            <person name="Laughinghouse H.D. IV."/>
        </authorList>
    </citation>
    <scope>NUCLEOTIDE SEQUENCE</scope>
    <source>
        <strain evidence="5">BLCCT55</strain>
    </source>
</reference>
<dbReference type="GO" id="GO:0046872">
    <property type="term" value="F:metal ion binding"/>
    <property type="evidence" value="ECO:0007669"/>
    <property type="project" value="UniProtKB-KW"/>
</dbReference>
<dbReference type="RefSeq" id="WP_190835046.1">
    <property type="nucleotide sequence ID" value="NZ_JACXAE010000086.1"/>
</dbReference>
<feature type="binding site" evidence="4">
    <location>
        <position position="86"/>
    </location>
    <ligand>
        <name>a divalent metal cation</name>
        <dbReference type="ChEBI" id="CHEBI:60240"/>
        <label>1</label>
    </ligand>
</feature>
<accession>A0A8J6XHI3</accession>
<proteinExistence type="inferred from homology"/>
<protein>
    <recommendedName>
        <fullName evidence="2">GTP cyclohydrolase 1 type 2 homolog</fullName>
    </recommendedName>
</protein>
<dbReference type="Proteomes" id="UP000629098">
    <property type="component" value="Unassembled WGS sequence"/>
</dbReference>
<gene>
    <name evidence="5" type="ORF">ICL16_29010</name>
</gene>
<keyword evidence="3 4" id="KW-0479">Metal-binding</keyword>
<evidence type="ECO:0000256" key="4">
    <source>
        <dbReference type="PIRSR" id="PIRSR602678-1"/>
    </source>
</evidence>
<dbReference type="PANTHER" id="PTHR13799">
    <property type="entry name" value="NGG1 INTERACTING FACTOR 3"/>
    <property type="match status" value="1"/>
</dbReference>
<feature type="binding site" evidence="4">
    <location>
        <position position="207"/>
    </location>
    <ligand>
        <name>a divalent metal cation</name>
        <dbReference type="ChEBI" id="CHEBI:60240"/>
        <label>1</label>
    </ligand>
</feature>
<dbReference type="GO" id="GO:0005737">
    <property type="term" value="C:cytoplasm"/>
    <property type="evidence" value="ECO:0007669"/>
    <property type="project" value="TreeGrafter"/>
</dbReference>
<sequence>MINLEDIAEFLNHFFAVETYSQEERGGIYLPSSHRVQRLGLALEPWTHLPEWTKARNLDALFLHRPWQLEEILPDIGVICYHLPFDEHLTLSFNPRLAQVLGMSGLQVLGKKQGRAIGMVGEIPTQSFACLSSCVNQVFSGYEHIHAVNGNEVQRIAVVGAMTDSLIREAAASGVDVYITGQLRKPAQEAMEETKIAVIAVGHRRSETWGLRALAGIIRERWSSLEVIIPQEYN</sequence>
<evidence type="ECO:0000256" key="3">
    <source>
        <dbReference type="ARBA" id="ARBA00022723"/>
    </source>
</evidence>
<comment type="caution">
    <text evidence="5">The sequence shown here is derived from an EMBL/GenBank/DDBJ whole genome shotgun (WGS) entry which is preliminary data.</text>
</comment>
<dbReference type="PANTHER" id="PTHR13799:SF14">
    <property type="entry name" value="GTP CYCLOHYDROLASE 1 TYPE 2 HOMOLOG"/>
    <property type="match status" value="1"/>
</dbReference>
<dbReference type="EMBL" id="JACXAE010000086">
    <property type="protein sequence ID" value="MBD2775989.1"/>
    <property type="molecule type" value="Genomic_DNA"/>
</dbReference>
<dbReference type="InterPro" id="IPR002678">
    <property type="entry name" value="DUF34/NIF3"/>
</dbReference>
<comment type="similarity">
    <text evidence="1">Belongs to the GTP cyclohydrolase I type 2/NIF3 family.</text>
</comment>
<evidence type="ECO:0000256" key="2">
    <source>
        <dbReference type="ARBA" id="ARBA00022112"/>
    </source>
</evidence>
<dbReference type="AlphaFoldDB" id="A0A8J6XHI3"/>
<dbReference type="InterPro" id="IPR036069">
    <property type="entry name" value="DUF34/NIF3_sf"/>
</dbReference>
<dbReference type="Pfam" id="PF01784">
    <property type="entry name" value="DUF34_NIF3"/>
    <property type="match status" value="1"/>
</dbReference>
<dbReference type="SUPFAM" id="SSF102705">
    <property type="entry name" value="NIF3 (NGG1p interacting factor 3)-like"/>
    <property type="match status" value="1"/>
</dbReference>
<feature type="binding site" evidence="4">
    <location>
        <position position="203"/>
    </location>
    <ligand>
        <name>a divalent metal cation</name>
        <dbReference type="ChEBI" id="CHEBI:60240"/>
        <label>1</label>
    </ligand>
</feature>
<organism evidence="5 6">
    <name type="scientific">Iningainema tapete BLCC-T55</name>
    <dbReference type="NCBI Taxonomy" id="2748662"/>
    <lineage>
        <taxon>Bacteria</taxon>
        <taxon>Bacillati</taxon>
        <taxon>Cyanobacteriota</taxon>
        <taxon>Cyanophyceae</taxon>
        <taxon>Nostocales</taxon>
        <taxon>Scytonemataceae</taxon>
        <taxon>Iningainema tapete</taxon>
    </lineage>
</organism>